<evidence type="ECO:0000313" key="2">
    <source>
        <dbReference type="EMBL" id="EIG54045.1"/>
    </source>
</evidence>
<feature type="signal peptide" evidence="1">
    <location>
        <begin position="1"/>
        <end position="20"/>
    </location>
</feature>
<sequence length="91" mass="9671">MPRAVALLCISMTLAVSACAPTPAPVVVQQAVSRCPRPDMPELPAVDPEEHVCSPANLDRLLSRADLQCWMISQQAAALDCYEAQAKGGKP</sequence>
<name>I2Q2N9_9BACT</name>
<reference evidence="2" key="1">
    <citation type="submission" date="2011-11" db="EMBL/GenBank/DDBJ databases">
        <title>Improved High-Quality Draft sequence of Desulfovibrio sp. U5L.</title>
        <authorList>
            <consortium name="US DOE Joint Genome Institute"/>
            <person name="Lucas S."/>
            <person name="Han J."/>
            <person name="Lapidus A."/>
            <person name="Cheng J.-F."/>
            <person name="Goodwin L."/>
            <person name="Pitluck S."/>
            <person name="Peters L."/>
            <person name="Ovchinnikova G."/>
            <person name="Held B."/>
            <person name="Detter J.C."/>
            <person name="Han C."/>
            <person name="Tapia R."/>
            <person name="Land M."/>
            <person name="Hauser L."/>
            <person name="Kyrpides N."/>
            <person name="Ivanova N."/>
            <person name="Pagani I."/>
            <person name="Gabster J."/>
            <person name="Walker C."/>
            <person name="Stolyar S."/>
            <person name="Stahl D."/>
            <person name="Arkin A."/>
            <person name="Dehal P."/>
            <person name="Hazen T."/>
            <person name="Woyke T."/>
        </authorList>
    </citation>
    <scope>NUCLEOTIDE SEQUENCE [LARGE SCALE GENOMIC DNA]</scope>
    <source>
        <strain evidence="2">U5L</strain>
    </source>
</reference>
<feature type="chain" id="PRO_5003663023" description="Lipoprotein" evidence="1">
    <location>
        <begin position="21"/>
        <end position="91"/>
    </location>
</feature>
<dbReference type="OrthoDB" id="9872214at2"/>
<protein>
    <recommendedName>
        <fullName evidence="3">Lipoprotein</fullName>
    </recommendedName>
</protein>
<keyword evidence="1" id="KW-0732">Signal</keyword>
<gene>
    <name evidence="2" type="ORF">DesU5LDRAFT_2381</name>
</gene>
<dbReference type="STRING" id="596152.DesU5LDRAFT_2381"/>
<dbReference type="EMBL" id="JH600068">
    <property type="protein sequence ID" value="EIG54045.1"/>
    <property type="molecule type" value="Genomic_DNA"/>
</dbReference>
<dbReference type="PROSITE" id="PS51257">
    <property type="entry name" value="PROKAR_LIPOPROTEIN"/>
    <property type="match status" value="1"/>
</dbReference>
<dbReference type="AlphaFoldDB" id="I2Q2N9"/>
<accession>I2Q2N9</accession>
<proteinExistence type="predicted"/>
<evidence type="ECO:0000256" key="1">
    <source>
        <dbReference type="SAM" id="SignalP"/>
    </source>
</evidence>
<evidence type="ECO:0008006" key="3">
    <source>
        <dbReference type="Google" id="ProtNLM"/>
    </source>
</evidence>
<dbReference type="HOGENOM" id="CLU_172416_0_0_7"/>
<organism evidence="2">
    <name type="scientific">Desulfovibrio sp. U5L</name>
    <dbReference type="NCBI Taxonomy" id="596152"/>
    <lineage>
        <taxon>Bacteria</taxon>
        <taxon>Pseudomonadati</taxon>
        <taxon>Thermodesulfobacteriota</taxon>
        <taxon>Desulfovibrionia</taxon>
        <taxon>Desulfovibrionales</taxon>
        <taxon>Desulfovibrionaceae</taxon>
        <taxon>Desulfovibrio</taxon>
    </lineage>
</organism>